<dbReference type="EMBL" id="JBDIVD010000003">
    <property type="protein sequence ID" value="MEN3156580.1"/>
    <property type="molecule type" value="Genomic_DNA"/>
</dbReference>
<keyword evidence="1" id="KW-1133">Transmembrane helix</keyword>
<reference evidence="2 3" key="1">
    <citation type="submission" date="2024-05" db="EMBL/GenBank/DDBJ databases">
        <title>The mechanism of isolation and screening of efficient mineral weathering bacteria priestia aryabhattai c4-10 with weathered biotite.</title>
        <authorList>
            <person name="Yang S."/>
        </authorList>
    </citation>
    <scope>NUCLEOTIDE SEQUENCE [LARGE SCALE GENOMIC DNA]</scope>
    <source>
        <strain evidence="2 3">C4-10</strain>
    </source>
</reference>
<evidence type="ECO:0000313" key="2">
    <source>
        <dbReference type="EMBL" id="MEN3156580.1"/>
    </source>
</evidence>
<evidence type="ECO:0000313" key="3">
    <source>
        <dbReference type="Proteomes" id="UP001418804"/>
    </source>
</evidence>
<dbReference type="RefSeq" id="WP_048018861.1">
    <property type="nucleotide sequence ID" value="NZ_JBDIVD010000003.1"/>
</dbReference>
<proteinExistence type="predicted"/>
<accession>A0ABD5L302</accession>
<reference evidence="2 3" key="2">
    <citation type="submission" date="2024-05" db="EMBL/GenBank/DDBJ databases">
        <authorList>
            <person name="Zheng X."/>
        </authorList>
    </citation>
    <scope>NUCLEOTIDE SEQUENCE [LARGE SCALE GENOMIC DNA]</scope>
    <source>
        <strain evidence="2 3">C4-10</strain>
    </source>
</reference>
<protein>
    <submittedName>
        <fullName evidence="2">Uncharacterized protein</fullName>
    </submittedName>
</protein>
<evidence type="ECO:0000256" key="1">
    <source>
        <dbReference type="SAM" id="Phobius"/>
    </source>
</evidence>
<keyword evidence="1" id="KW-0812">Transmembrane</keyword>
<feature type="transmembrane region" description="Helical" evidence="1">
    <location>
        <begin position="49"/>
        <end position="68"/>
    </location>
</feature>
<sequence length="74" mass="8166">MNKRAAGCLFIFLASLFICTKFISAAIYSSSEASWSSGTFKDQLHEIGTTLNILSIVSLVIGIVYLYLAERNKQ</sequence>
<keyword evidence="1" id="KW-0472">Membrane</keyword>
<organism evidence="2 3">
    <name type="scientific">Priestia aryabhattai</name>
    <name type="common">Bacillus aryabhattai</name>
    <dbReference type="NCBI Taxonomy" id="412384"/>
    <lineage>
        <taxon>Bacteria</taxon>
        <taxon>Bacillati</taxon>
        <taxon>Bacillota</taxon>
        <taxon>Bacilli</taxon>
        <taxon>Bacillales</taxon>
        <taxon>Bacillaceae</taxon>
        <taxon>Priestia</taxon>
    </lineage>
</organism>
<name>A0ABD5L302_PRIAR</name>
<dbReference type="Proteomes" id="UP001418804">
    <property type="component" value="Unassembled WGS sequence"/>
</dbReference>
<comment type="caution">
    <text evidence="2">The sequence shown here is derived from an EMBL/GenBank/DDBJ whole genome shotgun (WGS) entry which is preliminary data.</text>
</comment>
<gene>
    <name evidence="2" type="ORF">ABDD91_27450</name>
</gene>
<dbReference type="AlphaFoldDB" id="A0ABD5L302"/>